<feature type="compositionally biased region" description="Polar residues" evidence="1">
    <location>
        <begin position="97"/>
        <end position="106"/>
    </location>
</feature>
<accession>A0A811BN38</accession>
<proteinExistence type="predicted"/>
<evidence type="ECO:0000313" key="2">
    <source>
        <dbReference type="EMBL" id="BCU03509.1"/>
    </source>
</evidence>
<feature type="region of interest" description="Disordered" evidence="1">
    <location>
        <begin position="56"/>
        <end position="202"/>
    </location>
</feature>
<feature type="compositionally biased region" description="Acidic residues" evidence="1">
    <location>
        <begin position="164"/>
        <end position="173"/>
    </location>
</feature>
<name>A0A811BN38_9VIRU</name>
<organism evidence="2 3">
    <name type="scientific">Pandoravirus japonicus</name>
    <dbReference type="NCBI Taxonomy" id="2823154"/>
    <lineage>
        <taxon>Viruses</taxon>
        <taxon>Pandoravirus</taxon>
    </lineage>
</organism>
<dbReference type="EMBL" id="LC625835">
    <property type="protein sequence ID" value="BCU03509.1"/>
    <property type="molecule type" value="Genomic_DNA"/>
</dbReference>
<evidence type="ECO:0000313" key="3">
    <source>
        <dbReference type="Proteomes" id="UP001253637"/>
    </source>
</evidence>
<reference evidence="2" key="1">
    <citation type="submission" date="2021-04" db="EMBL/GenBank/DDBJ databases">
        <title>Draft Genome Sequence of Pandoravirus japonicus, Isolated from the Sabaishi River of Niigata, Japan.</title>
        <authorList>
            <person name="Hosokawa N."/>
            <person name="Takahashi H."/>
            <person name="Aoki K."/>
            <person name="Takemura M."/>
        </authorList>
    </citation>
    <scope>NUCLEOTIDE SEQUENCE</scope>
</reference>
<feature type="compositionally biased region" description="Low complexity" evidence="1">
    <location>
        <begin position="56"/>
        <end position="66"/>
    </location>
</feature>
<evidence type="ECO:0000256" key="1">
    <source>
        <dbReference type="SAM" id="MobiDB-lite"/>
    </source>
</evidence>
<protein>
    <submittedName>
        <fullName evidence="2">Uncharacterized protein</fullName>
    </submittedName>
</protein>
<sequence length="288" mass="30549">MNILYALAGVAPQVFCDALGRASSCEPGLRRAFVIGFCGCALLALWTANRHRNRLASSRKSGSGARRALDTVPDDLDDPIAPQTVPIGDQVQRHWTESMSQDSEPSTDTKENDIADDDDGDDGDGNDDDDDDDNKEDQIPSAVWVADAMPEARIDGRDSALLLDDNDDNDTDGGDNNPKGAVGQRCGQETTMVVQPPPSPLFDSDSAEILKDRKDNGCNGHAIVVGSGGRRVLCAHDALGRPDDTVVQEEASCGDGVLGVADGILARWSVQGLSVHASWAPAYADTHP</sequence>
<feature type="compositionally biased region" description="Acidic residues" evidence="1">
    <location>
        <begin position="114"/>
        <end position="135"/>
    </location>
</feature>
<dbReference type="Proteomes" id="UP001253637">
    <property type="component" value="Segment"/>
</dbReference>